<reference evidence="2" key="1">
    <citation type="journal article" date="2018" name="DNA Res.">
        <title>Multiple hybrid de novo genome assembly of finger millet, an orphan allotetraploid crop.</title>
        <authorList>
            <person name="Hatakeyama M."/>
            <person name="Aluri S."/>
            <person name="Balachadran M.T."/>
            <person name="Sivarajan S.R."/>
            <person name="Patrignani A."/>
            <person name="Gruter S."/>
            <person name="Poveda L."/>
            <person name="Shimizu-Inatsugi R."/>
            <person name="Baeten J."/>
            <person name="Francoijs K.J."/>
            <person name="Nataraja K.N."/>
            <person name="Reddy Y.A.N."/>
            <person name="Phadnis S."/>
            <person name="Ravikumar R.L."/>
            <person name="Schlapbach R."/>
            <person name="Sreeman S.M."/>
            <person name="Shimizu K.K."/>
        </authorList>
    </citation>
    <scope>NUCLEOTIDE SEQUENCE</scope>
</reference>
<dbReference type="Gene3D" id="2.120.10.80">
    <property type="entry name" value="Kelch-type beta propeller"/>
    <property type="match status" value="1"/>
</dbReference>
<dbReference type="AlphaFoldDB" id="A0AAV5DPV6"/>
<sequence length="361" mass="40082">MPAASSSKPLPLRRAAPLALALLLALALVADFLWASSSSTSDTVARPHCLPPVTRPPVSRHKFLCSKKTSKRISPLAKRAQVKVKGTRAKAKSAKHVTGNLNATYADLPAPRWAWEEMPAAPVPRLDGASVQIGDLLYVFAGYANLDHVHSHVDVYNFTSNTWTERFNMPKEMAHSHLGMVSDGRYIYAVSGQYGPQCRSSINRNFVLDTETKEWHELPPLPLPRYAPATQLWRGRLHVMGGGKEDRHEPGLEHWSLAVKDGKALEKEWQSEVVYGDVYLLDGNGTKWKQLSPMPKPDSHIEFAWVIVNNSIIIVGGTTEKHPITKKMILVGEVFRFDLETLIDLKCIGQIRDVLLYAGGS</sequence>
<proteinExistence type="predicted"/>
<dbReference type="Pfam" id="PF01344">
    <property type="entry name" value="Kelch_1"/>
    <property type="match status" value="2"/>
</dbReference>
<dbReference type="EMBL" id="BQKI01000023">
    <property type="protein sequence ID" value="GJN12542.1"/>
    <property type="molecule type" value="Genomic_DNA"/>
</dbReference>
<comment type="caution">
    <text evidence="2">The sequence shown here is derived from an EMBL/GenBank/DDBJ whole genome shotgun (WGS) entry which is preliminary data.</text>
</comment>
<feature type="chain" id="PRO_5043797791" description="Kelch repeat-containing protein" evidence="1">
    <location>
        <begin position="36"/>
        <end position="361"/>
    </location>
</feature>
<dbReference type="Proteomes" id="UP001054889">
    <property type="component" value="Unassembled WGS sequence"/>
</dbReference>
<accession>A0AAV5DPV6</accession>
<evidence type="ECO:0008006" key="4">
    <source>
        <dbReference type="Google" id="ProtNLM"/>
    </source>
</evidence>
<evidence type="ECO:0000313" key="2">
    <source>
        <dbReference type="EMBL" id="GJN12542.1"/>
    </source>
</evidence>
<keyword evidence="1" id="KW-0732">Signal</keyword>
<dbReference type="InterPro" id="IPR006652">
    <property type="entry name" value="Kelch_1"/>
</dbReference>
<keyword evidence="3" id="KW-1185">Reference proteome</keyword>
<organism evidence="2 3">
    <name type="scientific">Eleusine coracana subsp. coracana</name>
    <dbReference type="NCBI Taxonomy" id="191504"/>
    <lineage>
        <taxon>Eukaryota</taxon>
        <taxon>Viridiplantae</taxon>
        <taxon>Streptophyta</taxon>
        <taxon>Embryophyta</taxon>
        <taxon>Tracheophyta</taxon>
        <taxon>Spermatophyta</taxon>
        <taxon>Magnoliopsida</taxon>
        <taxon>Liliopsida</taxon>
        <taxon>Poales</taxon>
        <taxon>Poaceae</taxon>
        <taxon>PACMAD clade</taxon>
        <taxon>Chloridoideae</taxon>
        <taxon>Cynodonteae</taxon>
        <taxon>Eleusininae</taxon>
        <taxon>Eleusine</taxon>
    </lineage>
</organism>
<dbReference type="SUPFAM" id="SSF117281">
    <property type="entry name" value="Kelch motif"/>
    <property type="match status" value="1"/>
</dbReference>
<name>A0AAV5DPV6_ELECO</name>
<dbReference type="PANTHER" id="PTHR46773">
    <property type="match status" value="1"/>
</dbReference>
<evidence type="ECO:0000256" key="1">
    <source>
        <dbReference type="SAM" id="SignalP"/>
    </source>
</evidence>
<gene>
    <name evidence="2" type="primary">ga30827</name>
    <name evidence="2" type="ORF">PR202_ga30827</name>
</gene>
<dbReference type="SMART" id="SM00612">
    <property type="entry name" value="Kelch"/>
    <property type="match status" value="2"/>
</dbReference>
<evidence type="ECO:0000313" key="3">
    <source>
        <dbReference type="Proteomes" id="UP001054889"/>
    </source>
</evidence>
<protein>
    <recommendedName>
        <fullName evidence="4">Kelch repeat-containing protein</fullName>
    </recommendedName>
</protein>
<feature type="signal peptide" evidence="1">
    <location>
        <begin position="1"/>
        <end position="35"/>
    </location>
</feature>
<reference evidence="2" key="2">
    <citation type="submission" date="2021-12" db="EMBL/GenBank/DDBJ databases">
        <title>Resequencing data analysis of finger millet.</title>
        <authorList>
            <person name="Hatakeyama M."/>
            <person name="Aluri S."/>
            <person name="Balachadran M.T."/>
            <person name="Sivarajan S.R."/>
            <person name="Poveda L."/>
            <person name="Shimizu-Inatsugi R."/>
            <person name="Schlapbach R."/>
            <person name="Sreeman S.M."/>
            <person name="Shimizu K.K."/>
        </authorList>
    </citation>
    <scope>NUCLEOTIDE SEQUENCE</scope>
</reference>
<dbReference type="InterPro" id="IPR015915">
    <property type="entry name" value="Kelch-typ_b-propeller"/>
</dbReference>
<dbReference type="InterPro" id="IPR053256">
    <property type="entry name" value="Kelch_repeat-containing"/>
</dbReference>
<dbReference type="PANTHER" id="PTHR46773:SF3">
    <property type="entry name" value="OS08G0128000 PROTEIN"/>
    <property type="match status" value="1"/>
</dbReference>